<dbReference type="OrthoDB" id="3771551at2759"/>
<accession>A0A6A6SHU2</accession>
<proteinExistence type="predicted"/>
<evidence type="ECO:0000313" key="1">
    <source>
        <dbReference type="EMBL" id="KAF2645988.1"/>
    </source>
</evidence>
<evidence type="ECO:0000313" key="2">
    <source>
        <dbReference type="Proteomes" id="UP000799753"/>
    </source>
</evidence>
<name>A0A6A6SHU2_9PLEO</name>
<dbReference type="Proteomes" id="UP000799753">
    <property type="component" value="Unassembled WGS sequence"/>
</dbReference>
<keyword evidence="2" id="KW-1185">Reference proteome</keyword>
<sequence length="74" mass="8531">MVYGTNFVYLPTVKDVTNPDFVHLHAVRYGEIGWGFDDQGWLSFYMTEIVEKKGRIEALFVEKVGNRDDGCLLE</sequence>
<dbReference type="EMBL" id="MU006777">
    <property type="protein sequence ID" value="KAF2645988.1"/>
    <property type="molecule type" value="Genomic_DNA"/>
</dbReference>
<dbReference type="AlphaFoldDB" id="A0A6A6SHU2"/>
<reference evidence="1" key="1">
    <citation type="journal article" date="2020" name="Stud. Mycol.">
        <title>101 Dothideomycetes genomes: a test case for predicting lifestyles and emergence of pathogens.</title>
        <authorList>
            <person name="Haridas S."/>
            <person name="Albert R."/>
            <person name="Binder M."/>
            <person name="Bloem J."/>
            <person name="Labutti K."/>
            <person name="Salamov A."/>
            <person name="Andreopoulos B."/>
            <person name="Baker S."/>
            <person name="Barry K."/>
            <person name="Bills G."/>
            <person name="Bluhm B."/>
            <person name="Cannon C."/>
            <person name="Castanera R."/>
            <person name="Culley D."/>
            <person name="Daum C."/>
            <person name="Ezra D."/>
            <person name="Gonzalez J."/>
            <person name="Henrissat B."/>
            <person name="Kuo A."/>
            <person name="Liang C."/>
            <person name="Lipzen A."/>
            <person name="Lutzoni F."/>
            <person name="Magnuson J."/>
            <person name="Mondo S."/>
            <person name="Nolan M."/>
            <person name="Ohm R."/>
            <person name="Pangilinan J."/>
            <person name="Park H.-J."/>
            <person name="Ramirez L."/>
            <person name="Alfaro M."/>
            <person name="Sun H."/>
            <person name="Tritt A."/>
            <person name="Yoshinaga Y."/>
            <person name="Zwiers L.-H."/>
            <person name="Turgeon B."/>
            <person name="Goodwin S."/>
            <person name="Spatafora J."/>
            <person name="Crous P."/>
            <person name="Grigoriev I."/>
        </authorList>
    </citation>
    <scope>NUCLEOTIDE SEQUENCE</scope>
    <source>
        <strain evidence="1">CBS 473.64</strain>
    </source>
</reference>
<organism evidence="1 2">
    <name type="scientific">Massarina eburnea CBS 473.64</name>
    <dbReference type="NCBI Taxonomy" id="1395130"/>
    <lineage>
        <taxon>Eukaryota</taxon>
        <taxon>Fungi</taxon>
        <taxon>Dikarya</taxon>
        <taxon>Ascomycota</taxon>
        <taxon>Pezizomycotina</taxon>
        <taxon>Dothideomycetes</taxon>
        <taxon>Pleosporomycetidae</taxon>
        <taxon>Pleosporales</taxon>
        <taxon>Massarineae</taxon>
        <taxon>Massarinaceae</taxon>
        <taxon>Massarina</taxon>
    </lineage>
</organism>
<protein>
    <submittedName>
        <fullName evidence="1">Uncharacterized protein</fullName>
    </submittedName>
</protein>
<gene>
    <name evidence="1" type="ORF">P280DRAFT_465731</name>
</gene>